<dbReference type="EMBL" id="CM046510">
    <property type="protein sequence ID" value="KAI8660110.1"/>
    <property type="molecule type" value="Genomic_DNA"/>
</dbReference>
<name>A0ACC0QPK1_9HYPO</name>
<keyword evidence="2" id="KW-1185">Reference proteome</keyword>
<proteinExistence type="predicted"/>
<protein>
    <submittedName>
        <fullName evidence="1">Uncharacterized protein</fullName>
    </submittedName>
</protein>
<reference evidence="1" key="1">
    <citation type="submission" date="2022-06" db="EMBL/GenBank/DDBJ databases">
        <title>Fusarium solani species complex genomes reveal bases of compartmentalisation and animal pathogenesis.</title>
        <authorList>
            <person name="Tsai I.J."/>
        </authorList>
    </citation>
    <scope>NUCLEOTIDE SEQUENCE</scope>
    <source>
        <strain evidence="1">Fu6.1</strain>
    </source>
</reference>
<accession>A0ACC0QPK1</accession>
<gene>
    <name evidence="1" type="ORF">NCS57_00987400</name>
</gene>
<organism evidence="1 2">
    <name type="scientific">Fusarium keratoplasticum</name>
    <dbReference type="NCBI Taxonomy" id="1328300"/>
    <lineage>
        <taxon>Eukaryota</taxon>
        <taxon>Fungi</taxon>
        <taxon>Dikarya</taxon>
        <taxon>Ascomycota</taxon>
        <taxon>Pezizomycotina</taxon>
        <taxon>Sordariomycetes</taxon>
        <taxon>Hypocreomycetidae</taxon>
        <taxon>Hypocreales</taxon>
        <taxon>Nectriaceae</taxon>
        <taxon>Fusarium</taxon>
        <taxon>Fusarium solani species complex</taxon>
    </lineage>
</organism>
<sequence>MNDTPLLPPGLESPDGQSLTSRRAYMAAVFPLYGPYSDEMMAAARARAERTICFALHGYKKTRVTHLYFEYLVDLTVWDNWSTSNKLPFSLPECPWAETGPHPNNASEGCSSIYAQWLESHIDERAPSAAEQQLEPEFASASPPSIAASAAVPPQTSSPTHAQSPESPNHQRVVEALTRSIEALKRDAESINRRIAELEALKESIAALKPKPIIWDFDSDMDTSNV</sequence>
<evidence type="ECO:0000313" key="2">
    <source>
        <dbReference type="Proteomes" id="UP001065298"/>
    </source>
</evidence>
<comment type="caution">
    <text evidence="1">The sequence shown here is derived from an EMBL/GenBank/DDBJ whole genome shotgun (WGS) entry which is preliminary data.</text>
</comment>
<evidence type="ECO:0000313" key="1">
    <source>
        <dbReference type="EMBL" id="KAI8660110.1"/>
    </source>
</evidence>
<dbReference type="Proteomes" id="UP001065298">
    <property type="component" value="Chromosome 8"/>
</dbReference>